<dbReference type="RefSeq" id="WP_253761012.1">
    <property type="nucleotide sequence ID" value="NZ_JAMZDZ010000001.1"/>
</dbReference>
<feature type="domain" description="PPM-type phosphatase" evidence="1">
    <location>
        <begin position="25"/>
        <end position="216"/>
    </location>
</feature>
<dbReference type="Pfam" id="PF13672">
    <property type="entry name" value="PP2C_2"/>
    <property type="match status" value="1"/>
</dbReference>
<organism evidence="2 3">
    <name type="scientific">Hamadaea flava</name>
    <dbReference type="NCBI Taxonomy" id="1742688"/>
    <lineage>
        <taxon>Bacteria</taxon>
        <taxon>Bacillati</taxon>
        <taxon>Actinomycetota</taxon>
        <taxon>Actinomycetes</taxon>
        <taxon>Micromonosporales</taxon>
        <taxon>Micromonosporaceae</taxon>
        <taxon>Hamadaea</taxon>
    </lineage>
</organism>
<proteinExistence type="predicted"/>
<dbReference type="EMBL" id="JBHSAY010000010">
    <property type="protein sequence ID" value="MFC4133179.1"/>
    <property type="molecule type" value="Genomic_DNA"/>
</dbReference>
<dbReference type="InterPro" id="IPR036457">
    <property type="entry name" value="PPM-type-like_dom_sf"/>
</dbReference>
<protein>
    <submittedName>
        <fullName evidence="2">Protein phosphatase 2C domain-containing protein</fullName>
    </submittedName>
</protein>
<evidence type="ECO:0000259" key="1">
    <source>
        <dbReference type="Pfam" id="PF13672"/>
    </source>
</evidence>
<gene>
    <name evidence="2" type="ORF">ACFOZ4_21430</name>
</gene>
<dbReference type="Proteomes" id="UP001595816">
    <property type="component" value="Unassembled WGS sequence"/>
</dbReference>
<comment type="caution">
    <text evidence="2">The sequence shown here is derived from an EMBL/GenBank/DDBJ whole genome shotgun (WGS) entry which is preliminary data.</text>
</comment>
<evidence type="ECO:0000313" key="3">
    <source>
        <dbReference type="Proteomes" id="UP001595816"/>
    </source>
</evidence>
<sequence>MIEVRSATAAAPGRPENEDAVFQVGNLVGVLDGVTQADGVDSGCIHGAAWYVRRLARRLAEQHSADPAKPLKEILAEAISAVRDDHPDCDLTAPTTPAATVCLVRVDAGRFDYLVLCDVTLVLEVEGEVQAITDDRFEQIITRLRRAPADSDDAFAANRGYTPGKWDFTNRDGGYWIAAAEPAAAAHAITGSLPAHGDGSPSRIALLTDGAACAVDSLGILTWPALLKVLSDEGPSELIRQVREAERRRNAAGRVVGKPHDDATAAVLVITEEP</sequence>
<dbReference type="Gene3D" id="3.60.40.10">
    <property type="entry name" value="PPM-type phosphatase domain"/>
    <property type="match status" value="1"/>
</dbReference>
<dbReference type="SUPFAM" id="SSF81606">
    <property type="entry name" value="PP2C-like"/>
    <property type="match status" value="1"/>
</dbReference>
<evidence type="ECO:0000313" key="2">
    <source>
        <dbReference type="EMBL" id="MFC4133179.1"/>
    </source>
</evidence>
<name>A0ABV8LSC8_9ACTN</name>
<reference evidence="3" key="1">
    <citation type="journal article" date="2019" name="Int. J. Syst. Evol. Microbiol.">
        <title>The Global Catalogue of Microorganisms (GCM) 10K type strain sequencing project: providing services to taxonomists for standard genome sequencing and annotation.</title>
        <authorList>
            <consortium name="The Broad Institute Genomics Platform"/>
            <consortium name="The Broad Institute Genome Sequencing Center for Infectious Disease"/>
            <person name="Wu L."/>
            <person name="Ma J."/>
        </authorList>
    </citation>
    <scope>NUCLEOTIDE SEQUENCE [LARGE SCALE GENOMIC DNA]</scope>
    <source>
        <strain evidence="3">CGMCC 4.7289</strain>
    </source>
</reference>
<accession>A0ABV8LSC8</accession>
<dbReference type="InterPro" id="IPR001932">
    <property type="entry name" value="PPM-type_phosphatase-like_dom"/>
</dbReference>
<keyword evidence="3" id="KW-1185">Reference proteome</keyword>